<evidence type="ECO:0000313" key="3">
    <source>
        <dbReference type="Proteomes" id="UP000076969"/>
    </source>
</evidence>
<protein>
    <submittedName>
        <fullName evidence="2">Uncharacterized protein</fullName>
    </submittedName>
</protein>
<reference evidence="3" key="1">
    <citation type="journal article" date="2016" name="Syst. Appl. Microbiol.">
        <title>Thermococcus piezophilus sp. nov., a novel hyperthermophilic and piezophilic archaeon with a broad pressure range for growth, isolated from a deepest hydrothermal vent at the Mid-Cayman Rise.</title>
        <authorList>
            <person name="Dalmasso C."/>
            <person name="Oger P."/>
            <person name="Selva G."/>
            <person name="Courtine D."/>
            <person name="L'Haridon S."/>
            <person name="Garlaschelli A."/>
            <person name="Roussel E."/>
            <person name="Miyazaki J."/>
            <person name="Reveillaud J."/>
            <person name="Jebbar M."/>
            <person name="Takai K."/>
            <person name="Maignien L."/>
            <person name="Alain K."/>
        </authorList>
    </citation>
    <scope>NUCLEOTIDE SEQUENCE [LARGE SCALE GENOMIC DNA]</scope>
    <source>
        <strain evidence="3">CDGS</strain>
    </source>
</reference>
<accession>A0A172WIU4</accession>
<gene>
    <name evidence="2" type="ORF">A7C91_09580</name>
</gene>
<evidence type="ECO:0000256" key="1">
    <source>
        <dbReference type="SAM" id="MobiDB-lite"/>
    </source>
</evidence>
<name>A0A172WIU4_9EURY</name>
<evidence type="ECO:0000313" key="2">
    <source>
        <dbReference type="EMBL" id="ANF23388.1"/>
    </source>
</evidence>
<dbReference type="EMBL" id="CP015520">
    <property type="protein sequence ID" value="ANF23388.1"/>
    <property type="molecule type" value="Genomic_DNA"/>
</dbReference>
<dbReference type="STRING" id="1712654.A7C91_09580"/>
<dbReference type="AlphaFoldDB" id="A0A172WIU4"/>
<dbReference type="Proteomes" id="UP000076969">
    <property type="component" value="Chromosome"/>
</dbReference>
<proteinExistence type="predicted"/>
<organism evidence="2 3">
    <name type="scientific">Thermococcus piezophilus</name>
    <dbReference type="NCBI Taxonomy" id="1712654"/>
    <lineage>
        <taxon>Archaea</taxon>
        <taxon>Methanobacteriati</taxon>
        <taxon>Methanobacteriota</taxon>
        <taxon>Thermococci</taxon>
        <taxon>Thermococcales</taxon>
        <taxon>Thermococcaceae</taxon>
        <taxon>Thermococcus</taxon>
    </lineage>
</organism>
<sequence>MNRGAMRGLQLGLSEVPPGAFRVTERNDRGKPRPSTAKAAWVSPPESAVRHRWGWELRAGHSMNICVLCKLTNVRNMQGLNTQPEDFDRKIQEIIPWARPNR</sequence>
<feature type="region of interest" description="Disordered" evidence="1">
    <location>
        <begin position="17"/>
        <end position="43"/>
    </location>
</feature>
<dbReference type="KEGG" id="tpie:A7C91_09580"/>
<keyword evidence="3" id="KW-1185">Reference proteome</keyword>